<organism evidence="3 4">
    <name type="scientific">candidate division Kazan bacterium RIFCSPLOWO2_01_FULL_48_13</name>
    <dbReference type="NCBI Taxonomy" id="1798539"/>
    <lineage>
        <taxon>Bacteria</taxon>
        <taxon>Bacteria division Kazan-3B-28</taxon>
    </lineage>
</organism>
<feature type="transmembrane region" description="Helical" evidence="1">
    <location>
        <begin position="100"/>
        <end position="119"/>
    </location>
</feature>
<feature type="transmembrane region" description="Helical" evidence="1">
    <location>
        <begin position="195"/>
        <end position="211"/>
    </location>
</feature>
<feature type="transmembrane region" description="Helical" evidence="1">
    <location>
        <begin position="223"/>
        <end position="242"/>
    </location>
</feature>
<dbReference type="AlphaFoldDB" id="A0A1F4PRM0"/>
<accession>A0A1F4PRM0</accession>
<dbReference type="Proteomes" id="UP000179010">
    <property type="component" value="Unassembled WGS sequence"/>
</dbReference>
<dbReference type="EMBL" id="METE01000001">
    <property type="protein sequence ID" value="OGB85692.1"/>
    <property type="molecule type" value="Genomic_DNA"/>
</dbReference>
<feature type="transmembrane region" description="Helical" evidence="1">
    <location>
        <begin position="173"/>
        <end position="189"/>
    </location>
</feature>
<evidence type="ECO:0000259" key="2">
    <source>
        <dbReference type="Pfam" id="PF19830"/>
    </source>
</evidence>
<feature type="transmembrane region" description="Helical" evidence="1">
    <location>
        <begin position="149"/>
        <end position="166"/>
    </location>
</feature>
<feature type="domain" description="DUF6311" evidence="2">
    <location>
        <begin position="59"/>
        <end position="414"/>
    </location>
</feature>
<protein>
    <recommendedName>
        <fullName evidence="2">DUF6311 domain-containing protein</fullName>
    </recommendedName>
</protein>
<sequence length="567" mass="64601">MNRRKLFFWTFVGYLILVVAMTWPLILHLPSHILGVGGDAPLFLWDVWWLKQVWFNSASLFSTDQIFYPQTVSLVFHTLTLVNSAIIAGLSLLINTIMAFNLHFLLSLALTAWLMFIVVRDITRSNLGGWVAGVLFGFSPYIMRHAYGHYNLITLWFIPLCVWLVLKLPKNRQWWIPITAGLVAGLASVNDIYNFIFLFVFIIVWAIWQLIATRSVADRIRLLSRGLVMALVWIAVWSIWLIPAFKENSAVGSPEVLSAQAIDFYSADLARYFVPSQLHPWWGSLAAKIPGPFAGGVENTIFLSWTALLIGLIFLISLICRRVKLNFSVSPWFWVVLGAVFGILSFGPHLKGLDHVTGISLPYLWLYSWWEGWGSWRVPARFSVMVMFCLAILIGMAISRLPQRRRWLGGAAVVLILIEFLPIPYPLIDLSIPPVYQTIKNDAKASSVLDIPWGINSGYWDKGKFISLFAYYGTYHQKKLAIGSVSRTQRSTFDFYSDDQLPLADANSANSFNLLSNDFPTKWKTDWVVIHKKYLTNNSVTIYEQYLKGVGYVLQYSDDNNLGYRLP</sequence>
<evidence type="ECO:0000313" key="4">
    <source>
        <dbReference type="Proteomes" id="UP000179010"/>
    </source>
</evidence>
<feature type="transmembrane region" description="Helical" evidence="1">
    <location>
        <begin position="407"/>
        <end position="428"/>
    </location>
</feature>
<keyword evidence="1" id="KW-1133">Transmembrane helix</keyword>
<feature type="transmembrane region" description="Helical" evidence="1">
    <location>
        <begin position="7"/>
        <end position="26"/>
    </location>
</feature>
<reference evidence="3 4" key="1">
    <citation type="journal article" date="2016" name="Nat. Commun.">
        <title>Thousands of microbial genomes shed light on interconnected biogeochemical processes in an aquifer system.</title>
        <authorList>
            <person name="Anantharaman K."/>
            <person name="Brown C.T."/>
            <person name="Hug L.A."/>
            <person name="Sharon I."/>
            <person name="Castelle C.J."/>
            <person name="Probst A.J."/>
            <person name="Thomas B.C."/>
            <person name="Singh A."/>
            <person name="Wilkins M.J."/>
            <person name="Karaoz U."/>
            <person name="Brodie E.L."/>
            <person name="Williams K.H."/>
            <person name="Hubbard S.S."/>
            <person name="Banfield J.F."/>
        </authorList>
    </citation>
    <scope>NUCLEOTIDE SEQUENCE [LARGE SCALE GENOMIC DNA]</scope>
</reference>
<keyword evidence="1" id="KW-0472">Membrane</keyword>
<name>A0A1F4PRM0_UNCK3</name>
<keyword evidence="1" id="KW-0812">Transmembrane</keyword>
<dbReference type="Pfam" id="PF19830">
    <property type="entry name" value="DUF6311"/>
    <property type="match status" value="1"/>
</dbReference>
<evidence type="ECO:0000313" key="3">
    <source>
        <dbReference type="EMBL" id="OGB85692.1"/>
    </source>
</evidence>
<evidence type="ECO:0000256" key="1">
    <source>
        <dbReference type="SAM" id="Phobius"/>
    </source>
</evidence>
<feature type="transmembrane region" description="Helical" evidence="1">
    <location>
        <begin position="332"/>
        <end position="350"/>
    </location>
</feature>
<comment type="caution">
    <text evidence="3">The sequence shown here is derived from an EMBL/GenBank/DDBJ whole genome shotgun (WGS) entry which is preliminary data.</text>
</comment>
<dbReference type="InterPro" id="IPR046278">
    <property type="entry name" value="DUF6311"/>
</dbReference>
<feature type="transmembrane region" description="Helical" evidence="1">
    <location>
        <begin position="378"/>
        <end position="398"/>
    </location>
</feature>
<proteinExistence type="predicted"/>
<feature type="transmembrane region" description="Helical" evidence="1">
    <location>
        <begin position="301"/>
        <end position="320"/>
    </location>
</feature>
<feature type="transmembrane region" description="Helical" evidence="1">
    <location>
        <begin position="71"/>
        <end position="94"/>
    </location>
</feature>
<dbReference type="STRING" id="1798539.A2994_02975"/>
<gene>
    <name evidence="3" type="ORF">A2994_02975</name>
</gene>